<proteinExistence type="predicted"/>
<accession>A0ABU3R5T4</accession>
<protein>
    <submittedName>
        <fullName evidence="2">GDSL-type esterase/lipase family protein</fullName>
    </submittedName>
</protein>
<dbReference type="Proteomes" id="UP001260980">
    <property type="component" value="Unassembled WGS sequence"/>
</dbReference>
<dbReference type="PANTHER" id="PTHR30383:SF5">
    <property type="entry name" value="SGNH HYDROLASE-TYPE ESTERASE DOMAIN-CONTAINING PROTEIN"/>
    <property type="match status" value="1"/>
</dbReference>
<dbReference type="InterPro" id="IPR036514">
    <property type="entry name" value="SGNH_hydro_sf"/>
</dbReference>
<dbReference type="Gene3D" id="3.40.50.1110">
    <property type="entry name" value="SGNH hydrolase"/>
    <property type="match status" value="1"/>
</dbReference>
<dbReference type="InterPro" id="IPR013830">
    <property type="entry name" value="SGNH_hydro"/>
</dbReference>
<dbReference type="InterPro" id="IPR051532">
    <property type="entry name" value="Ester_Hydrolysis_Enzymes"/>
</dbReference>
<dbReference type="SUPFAM" id="SSF52266">
    <property type="entry name" value="SGNH hydrolase"/>
    <property type="match status" value="1"/>
</dbReference>
<gene>
    <name evidence="2" type="ORF">RQP52_00780</name>
</gene>
<dbReference type="RefSeq" id="WP_315948841.1">
    <property type="nucleotide sequence ID" value="NZ_JAWCUD010000001.1"/>
</dbReference>
<evidence type="ECO:0000313" key="2">
    <source>
        <dbReference type="EMBL" id="MDU0199597.1"/>
    </source>
</evidence>
<name>A0ABU3R5T4_9BACL</name>
<keyword evidence="3" id="KW-1185">Reference proteome</keyword>
<reference evidence="2 3" key="1">
    <citation type="submission" date="2023-10" db="EMBL/GenBank/DDBJ databases">
        <title>Paenibacillus strain PFR10 Genome sequencing and assembly.</title>
        <authorList>
            <person name="Kim I."/>
        </authorList>
    </citation>
    <scope>NUCLEOTIDE SEQUENCE [LARGE SCALE GENOMIC DNA]</scope>
    <source>
        <strain evidence="2 3">PFR10</strain>
    </source>
</reference>
<dbReference type="PANTHER" id="PTHR30383">
    <property type="entry name" value="THIOESTERASE 1/PROTEASE 1/LYSOPHOSPHOLIPASE L1"/>
    <property type="match status" value="1"/>
</dbReference>
<dbReference type="EMBL" id="JAWCUD010000001">
    <property type="protein sequence ID" value="MDU0199597.1"/>
    <property type="molecule type" value="Genomic_DNA"/>
</dbReference>
<comment type="caution">
    <text evidence="2">The sequence shown here is derived from an EMBL/GenBank/DDBJ whole genome shotgun (WGS) entry which is preliminary data.</text>
</comment>
<organism evidence="2 3">
    <name type="scientific">Paenibacillus violae</name>
    <dbReference type="NCBI Taxonomy" id="3077234"/>
    <lineage>
        <taxon>Bacteria</taxon>
        <taxon>Bacillati</taxon>
        <taxon>Bacillota</taxon>
        <taxon>Bacilli</taxon>
        <taxon>Bacillales</taxon>
        <taxon>Paenibacillaceae</taxon>
        <taxon>Paenibacillus</taxon>
    </lineage>
</organism>
<evidence type="ECO:0000259" key="1">
    <source>
        <dbReference type="Pfam" id="PF13472"/>
    </source>
</evidence>
<dbReference type="Pfam" id="PF13472">
    <property type="entry name" value="Lipase_GDSL_2"/>
    <property type="match status" value="1"/>
</dbReference>
<evidence type="ECO:0000313" key="3">
    <source>
        <dbReference type="Proteomes" id="UP001260980"/>
    </source>
</evidence>
<sequence>MTEEKRLLFLGDSITAEGTFIAFLEAILFQNFPGQGFTLINLGVSSETASGLTEEDHPFPRPCVHERIERALLISKPDWVVLGYGMNDGIYSPFSEERFLAYQNGLLEAIRIVRSSGAKAIVMTPPPFDSSAIRQETLLAEGLHVQAYSYLTPYEHYNNVLRTYARWLLWQEGIADEVVNIYDPLLLAREKAVIKDPDYRSGDGIHPLADGHWVIAETLLRHLFQVSCIATPLFVDQPECSPLFQLVWQRQKVLSAAWREHIGHSNPNKALALPLEEALREGNKLAEQIKNHLSMY</sequence>
<feature type="domain" description="SGNH hydrolase-type esterase" evidence="1">
    <location>
        <begin position="9"/>
        <end position="213"/>
    </location>
</feature>